<dbReference type="CDD" id="cd18797">
    <property type="entry name" value="SF2_C_Hrq"/>
    <property type="match status" value="1"/>
</dbReference>
<evidence type="ECO:0000313" key="5">
    <source>
        <dbReference type="EMBL" id="MBB5961125.1"/>
    </source>
</evidence>
<proteinExistence type="predicted"/>
<dbReference type="SUPFAM" id="SSF52540">
    <property type="entry name" value="P-loop containing nucleoside triphosphate hydrolases"/>
    <property type="match status" value="1"/>
</dbReference>
<dbReference type="SMART" id="SM00490">
    <property type="entry name" value="HELICc"/>
    <property type="match status" value="1"/>
</dbReference>
<evidence type="ECO:0000259" key="3">
    <source>
        <dbReference type="PROSITE" id="PS51192"/>
    </source>
</evidence>
<dbReference type="Pfam" id="PF09369">
    <property type="entry name" value="MZB"/>
    <property type="match status" value="1"/>
</dbReference>
<dbReference type="EMBL" id="JACHJJ010000001">
    <property type="protein sequence ID" value="MBB5961125.1"/>
    <property type="molecule type" value="Genomic_DNA"/>
</dbReference>
<dbReference type="InterPro" id="IPR055227">
    <property type="entry name" value="HRQ1_WHD"/>
</dbReference>
<dbReference type="GO" id="GO:0006289">
    <property type="term" value="P:nucleotide-excision repair"/>
    <property type="evidence" value="ECO:0007669"/>
    <property type="project" value="TreeGrafter"/>
</dbReference>
<reference evidence="5 6" key="1">
    <citation type="submission" date="2020-08" db="EMBL/GenBank/DDBJ databases">
        <title>Genomic Encyclopedia of Type Strains, Phase III (KMG-III): the genomes of soil and plant-associated and newly described type strains.</title>
        <authorList>
            <person name="Whitman W."/>
        </authorList>
    </citation>
    <scope>NUCLEOTIDE SEQUENCE [LARGE SCALE GENOMIC DNA]</scope>
    <source>
        <strain evidence="5 6">CECT 3303</strain>
    </source>
</reference>
<evidence type="ECO:0000256" key="1">
    <source>
        <dbReference type="ARBA" id="ARBA00022741"/>
    </source>
</evidence>
<evidence type="ECO:0000313" key="6">
    <source>
        <dbReference type="Proteomes" id="UP000562352"/>
    </source>
</evidence>
<dbReference type="PANTHER" id="PTHR47957:SF3">
    <property type="entry name" value="ATP-DEPENDENT HELICASE HRQ1"/>
    <property type="match status" value="1"/>
</dbReference>
<dbReference type="InterPro" id="IPR014001">
    <property type="entry name" value="Helicase_ATP-bd"/>
</dbReference>
<protein>
    <submittedName>
        <fullName evidence="5">DEAD/DEAH box helicase domain-containing protein</fullName>
    </submittedName>
</protein>
<dbReference type="PANTHER" id="PTHR47957">
    <property type="entry name" value="ATP-DEPENDENT HELICASE HRQ1"/>
    <property type="match status" value="1"/>
</dbReference>
<gene>
    <name evidence="5" type="ORF">FHS22_000363</name>
</gene>
<dbReference type="CDD" id="cd17923">
    <property type="entry name" value="DEXHc_Hrq1-like"/>
    <property type="match status" value="1"/>
</dbReference>
<keyword evidence="2" id="KW-0067">ATP-binding</keyword>
<dbReference type="InterPro" id="IPR018973">
    <property type="entry name" value="MZB"/>
</dbReference>
<dbReference type="PROSITE" id="PS51192">
    <property type="entry name" value="HELICASE_ATP_BIND_1"/>
    <property type="match status" value="1"/>
</dbReference>
<dbReference type="InterPro" id="IPR027417">
    <property type="entry name" value="P-loop_NTPase"/>
</dbReference>
<keyword evidence="6" id="KW-1185">Reference proteome</keyword>
<dbReference type="InterPro" id="IPR011545">
    <property type="entry name" value="DEAD/DEAH_box_helicase_dom"/>
</dbReference>
<dbReference type="Pfam" id="PF00271">
    <property type="entry name" value="Helicase_C"/>
    <property type="match status" value="1"/>
</dbReference>
<dbReference type="Gene3D" id="3.40.50.300">
    <property type="entry name" value="P-loop containing nucleotide triphosphate hydrolases"/>
    <property type="match status" value="2"/>
</dbReference>
<dbReference type="GO" id="GO:0003676">
    <property type="term" value="F:nucleic acid binding"/>
    <property type="evidence" value="ECO:0007669"/>
    <property type="project" value="InterPro"/>
</dbReference>
<feature type="domain" description="Helicase C-terminal" evidence="4">
    <location>
        <begin position="207"/>
        <end position="370"/>
    </location>
</feature>
<accession>A0A841CYV4</accession>
<name>A0A841CYV4_PLAVE</name>
<dbReference type="GO" id="GO:0036297">
    <property type="term" value="P:interstrand cross-link repair"/>
    <property type="evidence" value="ECO:0007669"/>
    <property type="project" value="TreeGrafter"/>
</dbReference>
<dbReference type="PROSITE" id="PS51194">
    <property type="entry name" value="HELICASE_CTER"/>
    <property type="match status" value="1"/>
</dbReference>
<sequence length="699" mass="74977">MIIATGTASGKSLAYQVPAAVSVLDGGTVLYLTPTKALAADQLRALQSLGAPELRAATFDGDTPFEERDRIRQHANYVLTNPDMLHRVLLPRHSRWSSFWRRLRMVVVDECHGYRGVFGSHVAQILRRLRRICARYGSRPVFFLSSATASEPRTFAMRLTGLQMAEVTTDASPRGAITFALWEPPLADLRGERGAPLRRPATAEAADLLADLVLADVRTLAFVRSRRAAESVALSARARLSDLAADAGLPPDLQDGAQGKVDAYRAGYLAEERRELEKALRSGELLGLATTNALELGVDVSGLDAVLIAGWPGTRASLWQQAGRAGRAGQDALAVLIARDDPLDTYLVHHPEALFGRPVEAIVLDPDNPYVLGPHLCAAAAEVPLTEDDLEVFGPAAKDVITGLVGEGMLRQRPTGWFWTRRERAVDLADIRGTGGSPVQVVESSTGRLLGTVDEPASHTTVHTGAVYIHRGETFMVEELDLEAGVALVEAGAPDYTTFARDVTEISVLESLRSRPLGPGELHFGSVEVTRQVVSYLKRRLQSGEPLGDEDLDLPPRTLRTRAVWWTLPASAVTSLAEAGTDLGGAAHAAEHASIGLLPLFATCDRWDIGGVSTELHADTGLLTVFVYDGNEGGAGFAERGYARALDWLTATREAIASCECDRGCPSCIQSPKCGNGNEPLDKAGALRLLAVLLSPDPG</sequence>
<dbReference type="InterPro" id="IPR001650">
    <property type="entry name" value="Helicase_C-like"/>
</dbReference>
<dbReference type="Proteomes" id="UP000562352">
    <property type="component" value="Unassembled WGS sequence"/>
</dbReference>
<dbReference type="InterPro" id="IPR022307">
    <property type="entry name" value="Helicase_put_actinobac"/>
</dbReference>
<dbReference type="GO" id="GO:0043138">
    <property type="term" value="F:3'-5' DNA helicase activity"/>
    <property type="evidence" value="ECO:0007669"/>
    <property type="project" value="TreeGrafter"/>
</dbReference>
<evidence type="ECO:0000256" key="2">
    <source>
        <dbReference type="ARBA" id="ARBA00022840"/>
    </source>
</evidence>
<dbReference type="NCBIfam" id="TIGR03817">
    <property type="entry name" value="DECH_helic"/>
    <property type="match status" value="1"/>
</dbReference>
<evidence type="ECO:0000259" key="4">
    <source>
        <dbReference type="PROSITE" id="PS51194"/>
    </source>
</evidence>
<dbReference type="Pfam" id="PF22982">
    <property type="entry name" value="WHD_HRQ1"/>
    <property type="match status" value="1"/>
</dbReference>
<keyword evidence="1" id="KW-0547">Nucleotide-binding</keyword>
<comment type="caution">
    <text evidence="5">The sequence shown here is derived from an EMBL/GenBank/DDBJ whole genome shotgun (WGS) entry which is preliminary data.</text>
</comment>
<organism evidence="5 6">
    <name type="scientific">Planomonospora venezuelensis</name>
    <dbReference type="NCBI Taxonomy" id="1999"/>
    <lineage>
        <taxon>Bacteria</taxon>
        <taxon>Bacillati</taxon>
        <taxon>Actinomycetota</taxon>
        <taxon>Actinomycetes</taxon>
        <taxon>Streptosporangiales</taxon>
        <taxon>Streptosporangiaceae</taxon>
        <taxon>Planomonospora</taxon>
    </lineage>
</organism>
<dbReference type="AlphaFoldDB" id="A0A841CYV4"/>
<dbReference type="GO" id="GO:0005524">
    <property type="term" value="F:ATP binding"/>
    <property type="evidence" value="ECO:0007669"/>
    <property type="project" value="UniProtKB-KW"/>
</dbReference>
<keyword evidence="5" id="KW-0347">Helicase</keyword>
<keyword evidence="5" id="KW-0378">Hydrolase</keyword>
<feature type="domain" description="Helicase ATP-binding" evidence="3">
    <location>
        <begin position="1"/>
        <end position="167"/>
    </location>
</feature>
<dbReference type="SMART" id="SM00487">
    <property type="entry name" value="DEXDc"/>
    <property type="match status" value="1"/>
</dbReference>
<dbReference type="Pfam" id="PF00270">
    <property type="entry name" value="DEAD"/>
    <property type="match status" value="1"/>
</dbReference>